<dbReference type="AlphaFoldDB" id="A0A4Q5MW62"/>
<dbReference type="OrthoDB" id="9806452at2"/>
<comment type="caution">
    <text evidence="3">The sequence shown here is derived from an EMBL/GenBank/DDBJ whole genome shotgun (WGS) entry which is preliminary data.</text>
</comment>
<evidence type="ECO:0000313" key="3">
    <source>
        <dbReference type="EMBL" id="RYV49892.1"/>
    </source>
</evidence>
<keyword evidence="4" id="KW-1185">Reference proteome</keyword>
<proteinExistence type="predicted"/>
<feature type="domain" description="FAD dependent oxidoreductase" evidence="2">
    <location>
        <begin position="6"/>
        <end position="387"/>
    </location>
</feature>
<dbReference type="Gene3D" id="3.30.9.10">
    <property type="entry name" value="D-Amino Acid Oxidase, subunit A, domain 2"/>
    <property type="match status" value="1"/>
</dbReference>
<dbReference type="PANTHER" id="PTHR13847">
    <property type="entry name" value="SARCOSINE DEHYDROGENASE-RELATED"/>
    <property type="match status" value="1"/>
</dbReference>
<keyword evidence="1" id="KW-0560">Oxidoreductase</keyword>
<evidence type="ECO:0000259" key="2">
    <source>
        <dbReference type="Pfam" id="PF01266"/>
    </source>
</evidence>
<dbReference type="PANTHER" id="PTHR13847:SF287">
    <property type="entry name" value="FAD-DEPENDENT OXIDOREDUCTASE DOMAIN-CONTAINING PROTEIN 1"/>
    <property type="match status" value="1"/>
</dbReference>
<evidence type="ECO:0000256" key="1">
    <source>
        <dbReference type="ARBA" id="ARBA00023002"/>
    </source>
</evidence>
<dbReference type="InterPro" id="IPR006076">
    <property type="entry name" value="FAD-dep_OxRdtase"/>
</dbReference>
<dbReference type="SUPFAM" id="SSF51905">
    <property type="entry name" value="FAD/NAD(P)-binding domain"/>
    <property type="match status" value="1"/>
</dbReference>
<dbReference type="Gene3D" id="3.50.50.60">
    <property type="entry name" value="FAD/NAD(P)-binding domain"/>
    <property type="match status" value="1"/>
</dbReference>
<protein>
    <submittedName>
        <fullName evidence="3">FAD-binding oxidoreductase</fullName>
    </submittedName>
</protein>
<dbReference type="Proteomes" id="UP000293764">
    <property type="component" value="Unassembled WGS sequence"/>
</dbReference>
<organism evidence="3 4">
    <name type="scientific">Pengzhenrongella frigida</name>
    <dbReference type="NCBI Taxonomy" id="1259133"/>
    <lineage>
        <taxon>Bacteria</taxon>
        <taxon>Bacillati</taxon>
        <taxon>Actinomycetota</taxon>
        <taxon>Actinomycetes</taxon>
        <taxon>Micrococcales</taxon>
        <taxon>Pengzhenrongella</taxon>
    </lineage>
</organism>
<accession>A0A4Q5MW62</accession>
<dbReference type="RefSeq" id="WP_130103780.1">
    <property type="nucleotide sequence ID" value="NZ_SDWW01000048.1"/>
</dbReference>
<dbReference type="InterPro" id="IPR036188">
    <property type="entry name" value="FAD/NAD-bd_sf"/>
</dbReference>
<reference evidence="3 4" key="1">
    <citation type="submission" date="2019-01" db="EMBL/GenBank/DDBJ databases">
        <title>Novel species of Cellulomonas.</title>
        <authorList>
            <person name="Liu Q."/>
            <person name="Xin Y.-H."/>
        </authorList>
    </citation>
    <scope>NUCLEOTIDE SEQUENCE [LARGE SCALE GENOMIC DNA]</scope>
    <source>
        <strain evidence="3 4">HLT2-17</strain>
    </source>
</reference>
<gene>
    <name evidence="3" type="ORF">EUA98_16450</name>
</gene>
<dbReference type="Pfam" id="PF01266">
    <property type="entry name" value="DAO"/>
    <property type="match status" value="1"/>
</dbReference>
<dbReference type="GO" id="GO:0005737">
    <property type="term" value="C:cytoplasm"/>
    <property type="evidence" value="ECO:0007669"/>
    <property type="project" value="TreeGrafter"/>
</dbReference>
<dbReference type="EMBL" id="SDWW01000048">
    <property type="protein sequence ID" value="RYV49892.1"/>
    <property type="molecule type" value="Genomic_DNA"/>
</dbReference>
<sequence>MNQTADAIIVGAGIIGSSIAAQLAARGHEVVVVDKAAGAGFGSSSASSGIVRFNYSVLESAVTAWEAADLWASLRDYLQAPQDEALVTLRRNGMVMLDVETFPRERSIDFFQQLGITYEEWAPDDLARALPGIDTGHFYPPRPLDDDDFFNEPDGDLGALYTPQAGFIDDPRLACHNFAAAAVRRGARMVFRRRVVEVAQQADDSWRLRLDDGTLLSAPVVVNAAGPWSGALNALAGVGGEFRVTTRPLRQEVHAVPAPAGFNPPGGIGPSVADQDLGYYLRPELSGGLVVGGTEPACDPLEWVTDPDEVNPRRTAQMFDRQVTRAARRFPRLRIPPRPTGVVGVYDVTTDWTPIYDRTDAAGWFVAMGTSGNQFKNAPIVGEFMADIIEAVAAGVDHDTDPVAYQGAVSGLTIDLGTFSRLREPAVNSGTVAG</sequence>
<dbReference type="GO" id="GO:0016491">
    <property type="term" value="F:oxidoreductase activity"/>
    <property type="evidence" value="ECO:0007669"/>
    <property type="project" value="UniProtKB-KW"/>
</dbReference>
<evidence type="ECO:0000313" key="4">
    <source>
        <dbReference type="Proteomes" id="UP000293764"/>
    </source>
</evidence>
<name>A0A4Q5MW62_9MICO</name>